<evidence type="ECO:0000256" key="3">
    <source>
        <dbReference type="SAM" id="MobiDB-lite"/>
    </source>
</evidence>
<dbReference type="InterPro" id="IPR016197">
    <property type="entry name" value="Chromo-like_dom_sf"/>
</dbReference>
<keyword evidence="2" id="KW-0479">Metal-binding</keyword>
<dbReference type="PROSITE" id="PS50013">
    <property type="entry name" value="CHROMO_2"/>
    <property type="match status" value="1"/>
</dbReference>
<feature type="domain" description="Chromo" evidence="4">
    <location>
        <begin position="31"/>
        <end position="83"/>
    </location>
</feature>
<keyword evidence="2" id="KW-0862">Zinc</keyword>
<keyword evidence="2" id="KW-0863">Zinc-finger</keyword>
<dbReference type="PROSITE" id="PS50103">
    <property type="entry name" value="ZF_C3H1"/>
    <property type="match status" value="3"/>
</dbReference>
<dbReference type="Pfam" id="PF00385">
    <property type="entry name" value="Chromo"/>
    <property type="match status" value="1"/>
</dbReference>
<feature type="compositionally biased region" description="Polar residues" evidence="3">
    <location>
        <begin position="633"/>
        <end position="642"/>
    </location>
</feature>
<evidence type="ECO:0000259" key="4">
    <source>
        <dbReference type="PROSITE" id="PS50013"/>
    </source>
</evidence>
<dbReference type="AlphaFoldDB" id="A0A6G1L4M6"/>
<dbReference type="Gene3D" id="2.40.50.40">
    <property type="match status" value="1"/>
</dbReference>
<dbReference type="Pfam" id="PF00642">
    <property type="entry name" value="zf-CCCH"/>
    <property type="match status" value="1"/>
</dbReference>
<feature type="domain" description="C3H1-type" evidence="5">
    <location>
        <begin position="422"/>
        <end position="451"/>
    </location>
</feature>
<dbReference type="Gene3D" id="3.30.1370.210">
    <property type="match status" value="1"/>
</dbReference>
<feature type="zinc finger region" description="C3H1-type" evidence="2">
    <location>
        <begin position="557"/>
        <end position="585"/>
    </location>
</feature>
<dbReference type="CDD" id="cd18966">
    <property type="entry name" value="chromodomain"/>
    <property type="match status" value="1"/>
</dbReference>
<evidence type="ECO:0008006" key="8">
    <source>
        <dbReference type="Google" id="ProtNLM"/>
    </source>
</evidence>
<organism evidence="6 7">
    <name type="scientific">Teratosphaeria nubilosa</name>
    <dbReference type="NCBI Taxonomy" id="161662"/>
    <lineage>
        <taxon>Eukaryota</taxon>
        <taxon>Fungi</taxon>
        <taxon>Dikarya</taxon>
        <taxon>Ascomycota</taxon>
        <taxon>Pezizomycotina</taxon>
        <taxon>Dothideomycetes</taxon>
        <taxon>Dothideomycetidae</taxon>
        <taxon>Mycosphaerellales</taxon>
        <taxon>Teratosphaeriaceae</taxon>
        <taxon>Teratosphaeria</taxon>
    </lineage>
</organism>
<feature type="domain" description="C3H1-type" evidence="5">
    <location>
        <begin position="557"/>
        <end position="585"/>
    </location>
</feature>
<feature type="region of interest" description="Disordered" evidence="3">
    <location>
        <begin position="622"/>
        <end position="646"/>
    </location>
</feature>
<evidence type="ECO:0000256" key="1">
    <source>
        <dbReference type="ARBA" id="ARBA00011353"/>
    </source>
</evidence>
<dbReference type="InterPro" id="IPR000571">
    <property type="entry name" value="Znf_CCCH"/>
</dbReference>
<dbReference type="SMART" id="SM00356">
    <property type="entry name" value="ZnF_C3H1"/>
    <property type="match status" value="3"/>
</dbReference>
<reference evidence="6" key="1">
    <citation type="journal article" date="2020" name="Stud. Mycol.">
        <title>101 Dothideomycetes genomes: a test case for predicting lifestyles and emergence of pathogens.</title>
        <authorList>
            <person name="Haridas S."/>
            <person name="Albert R."/>
            <person name="Binder M."/>
            <person name="Bloem J."/>
            <person name="Labutti K."/>
            <person name="Salamov A."/>
            <person name="Andreopoulos B."/>
            <person name="Baker S."/>
            <person name="Barry K."/>
            <person name="Bills G."/>
            <person name="Bluhm B."/>
            <person name="Cannon C."/>
            <person name="Castanera R."/>
            <person name="Culley D."/>
            <person name="Daum C."/>
            <person name="Ezra D."/>
            <person name="Gonzalez J."/>
            <person name="Henrissat B."/>
            <person name="Kuo A."/>
            <person name="Liang C."/>
            <person name="Lipzen A."/>
            <person name="Lutzoni F."/>
            <person name="Magnuson J."/>
            <person name="Mondo S."/>
            <person name="Nolan M."/>
            <person name="Ohm R."/>
            <person name="Pangilinan J."/>
            <person name="Park H.-J."/>
            <person name="Ramirez L."/>
            <person name="Alfaro M."/>
            <person name="Sun H."/>
            <person name="Tritt A."/>
            <person name="Yoshinaga Y."/>
            <person name="Zwiers L.-H."/>
            <person name="Turgeon B."/>
            <person name="Goodwin S."/>
            <person name="Spatafora J."/>
            <person name="Crous P."/>
            <person name="Grigoriev I."/>
        </authorList>
    </citation>
    <scope>NUCLEOTIDE SEQUENCE</scope>
    <source>
        <strain evidence="6">CBS 116005</strain>
    </source>
</reference>
<proteinExistence type="predicted"/>
<protein>
    <recommendedName>
        <fullName evidence="8">Chromo domain-containing protein</fullName>
    </recommendedName>
</protein>
<accession>A0A6G1L4M6</accession>
<dbReference type="GO" id="GO:0006338">
    <property type="term" value="P:chromatin remodeling"/>
    <property type="evidence" value="ECO:0007669"/>
    <property type="project" value="UniProtKB-ARBA"/>
</dbReference>
<evidence type="ECO:0000313" key="7">
    <source>
        <dbReference type="Proteomes" id="UP000799436"/>
    </source>
</evidence>
<feature type="zinc finger region" description="C3H1-type" evidence="2">
    <location>
        <begin position="491"/>
        <end position="519"/>
    </location>
</feature>
<comment type="subunit">
    <text evidence="1">Component of the NuA4 histone acetyltransferase complex.</text>
</comment>
<sequence>MSRNGYLFEEDSEYDSVATQTQESSDEEGDYNVEELLAEKKSGEDGMKHYLVNWQGYPDYRMTWEPEHHVASEVLLKQWEERKKLIAQGKVQPFDVDAWEARKNKWRAEREDRARRRKIKLRKRRMRQGLPISTSASDEEFDSGKPLGSRRSRGKALDSGDEDVIMGGTSPKKRVKPPAVKPRKGIAQRLNVSRRRVIEESDDESEHTSLFEEETRQGLPHPADENRSPAALEGSKTSRLPTTITPKPAVMQSAQQTEPALQKKVGPGLVRLRRPTVNTDQPTAKKSKKNVLGHNPFAPKAPHRQQALREKPKDQQGAHFKNLSQMSRMNAYGRIEPQPDINQLTFVDMNKDDPVQNQVKPSGMASTEVPNAPREMVTTAPTKVPRAPSEMHSAYSRRTPPAEPQRRSSSPPTRPPPVDPRRRKTEVCFYWLDGTCAYTEETCNYANHAVDYAANVPQFQPQQGQEQVQGSMQGVWPGQQVQGSMQGAWHAQDKTTCIYWQRDGECKRGASCSFAHFDTGLYSKKWHSLSETEKAEMNDRTTRNDHLRNERHHGQAPGKRRMCSYWQKGFCKFSAEECRFAHYDTSGNVPIAIGERLTSSNDAQSPVDVLPRVHQMQGRMSIGGPGSPALESARSSSNTGTPIRSPAIQLDGAASRLQHGQMFDASDTFCRDSAQVPVDQDLLNLDMDYLFEGVHKNLQGQSVFILWPSNRHSVLQNLQKRFLNAGCKLYTSEIPGAWDNFRTKHFKLSLILVHRDVQLWRVPGLNDFLQVASGHVQFFRVNTPDTRVAAEAEDDELEQAPGYAYQRIFPDGRITYITDDVFVYYPQKALAIIQDVLKRGKGRNAKIATRPGIKDWIYKLALDNTAERGRQQSPEYVHLYHAICDLCPPEDEDPYDPPNPLPSSTLVSAPVDELPSFVGMWESQPQKATSYMVEWFAGWCLMNVEKFRRFVVCHEPKAGGEDGDVERWRKDFRHIGVMTPEQLLEQVREQVRKK</sequence>
<dbReference type="InterPro" id="IPR023780">
    <property type="entry name" value="Chromo_domain"/>
</dbReference>
<dbReference type="Proteomes" id="UP000799436">
    <property type="component" value="Unassembled WGS sequence"/>
</dbReference>
<feature type="compositionally biased region" description="Polar residues" evidence="3">
    <location>
        <begin position="355"/>
        <end position="369"/>
    </location>
</feature>
<evidence type="ECO:0000259" key="5">
    <source>
        <dbReference type="PROSITE" id="PS50103"/>
    </source>
</evidence>
<dbReference type="OrthoDB" id="1918685at2759"/>
<feature type="region of interest" description="Disordered" evidence="3">
    <location>
        <begin position="110"/>
        <end position="324"/>
    </location>
</feature>
<feature type="compositionally biased region" description="Basic and acidic residues" evidence="3">
    <location>
        <begin position="533"/>
        <end position="548"/>
    </location>
</feature>
<dbReference type="InterPro" id="IPR000953">
    <property type="entry name" value="Chromo/chromo_shadow_dom"/>
</dbReference>
<name>A0A6G1L4M6_9PEZI</name>
<feature type="domain" description="C3H1-type" evidence="5">
    <location>
        <begin position="491"/>
        <end position="519"/>
    </location>
</feature>
<dbReference type="EMBL" id="ML995855">
    <property type="protein sequence ID" value="KAF2767519.1"/>
    <property type="molecule type" value="Genomic_DNA"/>
</dbReference>
<dbReference type="SMART" id="SM00298">
    <property type="entry name" value="CHROMO"/>
    <property type="match status" value="1"/>
</dbReference>
<feature type="region of interest" description="Disordered" evidence="3">
    <location>
        <begin position="533"/>
        <end position="557"/>
    </location>
</feature>
<gene>
    <name evidence="6" type="ORF">EJ03DRAFT_337625</name>
</gene>
<evidence type="ECO:0000313" key="6">
    <source>
        <dbReference type="EMBL" id="KAF2767519.1"/>
    </source>
</evidence>
<feature type="compositionally biased region" description="Polar residues" evidence="3">
    <location>
        <begin position="235"/>
        <end position="245"/>
    </location>
</feature>
<keyword evidence="7" id="KW-1185">Reference proteome</keyword>
<feature type="compositionally biased region" description="Basic and acidic residues" evidence="3">
    <location>
        <begin position="206"/>
        <end position="227"/>
    </location>
</feature>
<feature type="region of interest" description="Disordered" evidence="3">
    <location>
        <begin position="353"/>
        <end position="421"/>
    </location>
</feature>
<dbReference type="SUPFAM" id="SSF54160">
    <property type="entry name" value="Chromo domain-like"/>
    <property type="match status" value="1"/>
</dbReference>
<feature type="compositionally biased region" description="Basic residues" evidence="3">
    <location>
        <begin position="115"/>
        <end position="127"/>
    </location>
</feature>
<feature type="region of interest" description="Disordered" evidence="3">
    <location>
        <begin position="1"/>
        <end position="31"/>
    </location>
</feature>
<feature type="compositionally biased region" description="Basic and acidic residues" evidence="3">
    <location>
        <begin position="307"/>
        <end position="316"/>
    </location>
</feature>
<feature type="zinc finger region" description="C3H1-type" evidence="2">
    <location>
        <begin position="422"/>
        <end position="451"/>
    </location>
</feature>
<dbReference type="GO" id="GO:0008270">
    <property type="term" value="F:zinc ion binding"/>
    <property type="evidence" value="ECO:0007669"/>
    <property type="project" value="UniProtKB-KW"/>
</dbReference>
<feature type="compositionally biased region" description="Basic residues" evidence="3">
    <location>
        <begin position="171"/>
        <end position="186"/>
    </location>
</feature>
<evidence type="ECO:0000256" key="2">
    <source>
        <dbReference type="PROSITE-ProRule" id="PRU00723"/>
    </source>
</evidence>